<name>A9NK00_PICSI</name>
<dbReference type="AlphaFoldDB" id="A9NK00"/>
<organism evidence="3">
    <name type="scientific">Picea sitchensis</name>
    <name type="common">Sitka spruce</name>
    <name type="synonym">Pinus sitchensis</name>
    <dbReference type="NCBI Taxonomy" id="3332"/>
    <lineage>
        <taxon>Eukaryota</taxon>
        <taxon>Viridiplantae</taxon>
        <taxon>Streptophyta</taxon>
        <taxon>Embryophyta</taxon>
        <taxon>Tracheophyta</taxon>
        <taxon>Spermatophyta</taxon>
        <taxon>Pinopsida</taxon>
        <taxon>Pinidae</taxon>
        <taxon>Conifers I</taxon>
        <taxon>Pinales</taxon>
        <taxon>Pinaceae</taxon>
        <taxon>Picea</taxon>
    </lineage>
</organism>
<sequence length="144" mass="15916">MAASAKVAQRANRTTNRERGEGDGSPGGMVDNQKIKSTAGQAPVGNNTCPAATGQKGTKKSLIQWDIMGFPGTELLSVTERQLCTQNRLLPAHYLKMKELLMLESLKGSSVKRSDAYRFFKVDHDKVDRVYDLLSRMGWIQGEE</sequence>
<dbReference type="PANTHER" id="PTHR12374:SF20">
    <property type="entry name" value="TRANSCRIPTIONAL ADAPTER 2-ALPHA"/>
    <property type="match status" value="1"/>
</dbReference>
<dbReference type="InterPro" id="IPR007526">
    <property type="entry name" value="SWIRM"/>
</dbReference>
<accession>A9NK00</accession>
<feature type="region of interest" description="Disordered" evidence="1">
    <location>
        <begin position="1"/>
        <end position="57"/>
    </location>
</feature>
<dbReference type="SUPFAM" id="SSF46689">
    <property type="entry name" value="Homeodomain-like"/>
    <property type="match status" value="1"/>
</dbReference>
<dbReference type="PROSITE" id="PS50934">
    <property type="entry name" value="SWIRM"/>
    <property type="match status" value="1"/>
</dbReference>
<dbReference type="EMBL" id="EF081569">
    <property type="protein sequence ID" value="ABK20961.1"/>
    <property type="molecule type" value="mRNA"/>
</dbReference>
<evidence type="ECO:0000313" key="3">
    <source>
        <dbReference type="EMBL" id="ABK20961.1"/>
    </source>
</evidence>
<dbReference type="GO" id="GO:0005634">
    <property type="term" value="C:nucleus"/>
    <property type="evidence" value="ECO:0007669"/>
    <property type="project" value="TreeGrafter"/>
</dbReference>
<dbReference type="Pfam" id="PF04433">
    <property type="entry name" value="SWIRM"/>
    <property type="match status" value="1"/>
</dbReference>
<proteinExistence type="evidence at transcript level"/>
<reference evidence="3" key="1">
    <citation type="journal article" date="2008" name="BMC Genomics">
        <title>A conifer genomics resource of 200,000 spruce (Picea spp.) ESTs and 6,464 high-quality, sequence-finished full-length cDNAs for Sitka spruce (Picea sitchensis).</title>
        <authorList>
            <person name="Ralph S.G."/>
            <person name="Chun H.J."/>
            <person name="Kolosova N."/>
            <person name="Cooper D."/>
            <person name="Oddy C."/>
            <person name="Ritland C.E."/>
            <person name="Kirkpatrick R."/>
            <person name="Moore R."/>
            <person name="Barber S."/>
            <person name="Holt R.A."/>
            <person name="Jones S.J."/>
            <person name="Marra M.A."/>
            <person name="Douglas C.J."/>
            <person name="Ritland K."/>
            <person name="Bohlmann J."/>
        </authorList>
    </citation>
    <scope>NUCLEOTIDE SEQUENCE</scope>
    <source>
        <tissue evidence="3">Bark</tissue>
    </source>
</reference>
<protein>
    <recommendedName>
        <fullName evidence="2">SWIRM domain-containing protein</fullName>
    </recommendedName>
</protein>
<dbReference type="Gene3D" id="1.10.10.10">
    <property type="entry name" value="Winged helix-like DNA-binding domain superfamily/Winged helix DNA-binding domain"/>
    <property type="match status" value="1"/>
</dbReference>
<dbReference type="PANTHER" id="PTHR12374">
    <property type="entry name" value="TRANSCRIPTIONAL ADAPTOR 2 ADA2 -RELATED"/>
    <property type="match status" value="1"/>
</dbReference>
<dbReference type="InterPro" id="IPR009057">
    <property type="entry name" value="Homeodomain-like_sf"/>
</dbReference>
<dbReference type="FunFam" id="1.10.10.10:FF:000087">
    <property type="entry name" value="Transcriptional adapter 2"/>
    <property type="match status" value="1"/>
</dbReference>
<feature type="compositionally biased region" description="Polar residues" evidence="1">
    <location>
        <begin position="35"/>
        <end position="50"/>
    </location>
</feature>
<dbReference type="InterPro" id="IPR036388">
    <property type="entry name" value="WH-like_DNA-bd_sf"/>
</dbReference>
<dbReference type="GO" id="GO:0003713">
    <property type="term" value="F:transcription coactivator activity"/>
    <property type="evidence" value="ECO:0007669"/>
    <property type="project" value="TreeGrafter"/>
</dbReference>
<evidence type="ECO:0000256" key="1">
    <source>
        <dbReference type="SAM" id="MobiDB-lite"/>
    </source>
</evidence>
<dbReference type="GO" id="GO:0006357">
    <property type="term" value="P:regulation of transcription by RNA polymerase II"/>
    <property type="evidence" value="ECO:0007669"/>
    <property type="project" value="TreeGrafter"/>
</dbReference>
<dbReference type="GO" id="GO:0006338">
    <property type="term" value="P:chromatin remodeling"/>
    <property type="evidence" value="ECO:0007669"/>
    <property type="project" value="TreeGrafter"/>
</dbReference>
<feature type="domain" description="SWIRM" evidence="2">
    <location>
        <begin position="56"/>
        <end position="144"/>
    </location>
</feature>
<dbReference type="GO" id="GO:0003682">
    <property type="term" value="F:chromatin binding"/>
    <property type="evidence" value="ECO:0007669"/>
    <property type="project" value="TreeGrafter"/>
</dbReference>
<evidence type="ECO:0000259" key="2">
    <source>
        <dbReference type="PROSITE" id="PS50934"/>
    </source>
</evidence>